<proteinExistence type="predicted"/>
<dbReference type="EMBL" id="FWFY01000002">
    <property type="protein sequence ID" value="SLN25906.1"/>
    <property type="molecule type" value="Genomic_DNA"/>
</dbReference>
<dbReference type="Pfam" id="PF12705">
    <property type="entry name" value="PDDEXK_1"/>
    <property type="match status" value="1"/>
</dbReference>
<dbReference type="EMBL" id="PYGB01000001">
    <property type="protein sequence ID" value="PSK88398.1"/>
    <property type="molecule type" value="Genomic_DNA"/>
</dbReference>
<dbReference type="SUPFAM" id="SSF52540">
    <property type="entry name" value="P-loop containing nucleoside triphosphate hydrolases"/>
    <property type="match status" value="1"/>
</dbReference>
<dbReference type="OrthoDB" id="9780606at2"/>
<dbReference type="NCBIfam" id="TIGR02786">
    <property type="entry name" value="addB_alphas"/>
    <property type="match status" value="1"/>
</dbReference>
<feature type="domain" description="PD-(D/E)XK endonuclease-like" evidence="1">
    <location>
        <begin position="722"/>
        <end position="927"/>
    </location>
</feature>
<dbReference type="Proteomes" id="UP000193495">
    <property type="component" value="Unassembled WGS sequence"/>
</dbReference>
<evidence type="ECO:0000313" key="2">
    <source>
        <dbReference type="EMBL" id="PSK88398.1"/>
    </source>
</evidence>
<reference evidence="3 4" key="1">
    <citation type="submission" date="2017-03" db="EMBL/GenBank/DDBJ databases">
        <authorList>
            <person name="Afonso C.L."/>
            <person name="Miller P.J."/>
            <person name="Scott M.A."/>
            <person name="Spackman E."/>
            <person name="Goraichik I."/>
            <person name="Dimitrov K.M."/>
            <person name="Suarez D.L."/>
            <person name="Swayne D.E."/>
        </authorList>
    </citation>
    <scope>NUCLEOTIDE SEQUENCE [LARGE SCALE GENOMIC DNA]</scope>
    <source>
        <strain evidence="3 4">CECT 8367</strain>
    </source>
</reference>
<dbReference type="Proteomes" id="UP000240624">
    <property type="component" value="Unassembled WGS sequence"/>
</dbReference>
<evidence type="ECO:0000313" key="3">
    <source>
        <dbReference type="EMBL" id="SLN25906.1"/>
    </source>
</evidence>
<name>A0A1X6YN38_9RHOB</name>
<sequence length="989" mass="108587">MPSESFRDAGPFSDTGPTHLYALPCGVDFAEGLVAGLRARFGDKGPEAMARVTVYLGTNRMRRRVRDIFDQGPATLLPRLRLITDLALDPMGPELPLPVNGLRRRLELTQLVSRLIEAQPDLAPRAALYDLSDSLAGLMDEMQGEGVSPDDIAGLDVTDLSGHWARSLQFLNIVNVWFGPDAAPDREARQRMAVERLIERWAEEPPTDPVIVAGSTGSRGATALLLQAVARQAQGAVVLPGVDMDQPQEVWERLDEALAAEDHPQFRFRRILRMLEMEAGDLRLWHDTPAPSPERNRLVSLSLRPAPVTDQWRDEGPDLGDLGPATEGLTLLEAPSPRMEAETIALRMRAAVDEGKTVALVTPDRMLTRQVSAALDRWDLVADDSAGVPLPLTPPGRFLRLVSEIMGERPGPSAILSLLKHPLCHSGQDRGPHLLRTRELELALRREGAAYPEAALLRRWAEKTGERDTGRMVWADWLCEALGLVPEAGDRPLAKHLDCHLKLAECLASGPGAEGSGGLWDEAAGRAARQACEGLAEHAEAAGEMGTRDYRSLFLGVLRRVEVRNPDIGHPQVLIRGTLEARVQGADLTILASMNEGSWPEAPPADPWLNRKMRAQAGLLLPERRIGLSAHDYQQAVAVREVWITRSTRSSDAETVPSRWINRLTNLLEGLPDQGGRAALAGMRARGADWLARATALSVPEARVPPAPRPSPRPPVAARPDRLSVTTIRTLIRDPYTIYARHVLRLRALDPLTPSADAALRGTVLHKVFETFLRDGIAPTDPGAKARLMAVTEQVLEAECPWPTVRRLWIARIARIADWFLRTEAKRQALATPSHFEIDGSSGMEDLGFTLTAQADRIDIGEDGLRIYDYKTGAPPSVPQQKIFEKQLLLEAAMAERGGFKNVEAGRVAGAAYIGLAGQGTTVDAPIDEIPPDLVWSQLRDLIARWQDPGRGYSARMAMMSDKDRSDYDHLSRFGEWDFSETARGEDVG</sequence>
<dbReference type="InterPro" id="IPR027417">
    <property type="entry name" value="P-loop_NTPase"/>
</dbReference>
<dbReference type="RefSeq" id="WP_085895199.1">
    <property type="nucleotide sequence ID" value="NZ_FWFY01000002.1"/>
</dbReference>
<protein>
    <submittedName>
        <fullName evidence="2">Double-strand break repair protein AddB</fullName>
    </submittedName>
    <submittedName>
        <fullName evidence="3">PD-(D/E)XK nuclease superfamily protein</fullName>
    </submittedName>
</protein>
<dbReference type="InterPro" id="IPR038726">
    <property type="entry name" value="PDDEXK_AddAB-type"/>
</dbReference>
<evidence type="ECO:0000259" key="1">
    <source>
        <dbReference type="Pfam" id="PF12705"/>
    </source>
</evidence>
<gene>
    <name evidence="2" type="ORF">CLV79_101235</name>
    <name evidence="3" type="ORF">LOS8367_00851</name>
</gene>
<dbReference type="InterPro" id="IPR011604">
    <property type="entry name" value="PDDEXK-like_dom_sf"/>
</dbReference>
<dbReference type="AlphaFoldDB" id="A0A1X6YN38"/>
<dbReference type="InterPro" id="IPR014153">
    <property type="entry name" value="Ds_break_AddB"/>
</dbReference>
<accession>A0A1X6YN38</accession>
<evidence type="ECO:0000313" key="4">
    <source>
        <dbReference type="Proteomes" id="UP000193495"/>
    </source>
</evidence>
<organism evidence="3 4">
    <name type="scientific">Limimaricola soesokkakensis</name>
    <dbReference type="NCBI Taxonomy" id="1343159"/>
    <lineage>
        <taxon>Bacteria</taxon>
        <taxon>Pseudomonadati</taxon>
        <taxon>Pseudomonadota</taxon>
        <taxon>Alphaproteobacteria</taxon>
        <taxon>Rhodobacterales</taxon>
        <taxon>Paracoccaceae</taxon>
        <taxon>Limimaricola</taxon>
    </lineage>
</organism>
<evidence type="ECO:0000313" key="5">
    <source>
        <dbReference type="Proteomes" id="UP000240624"/>
    </source>
</evidence>
<keyword evidence="5" id="KW-1185">Reference proteome</keyword>
<reference evidence="2 5" key="2">
    <citation type="submission" date="2018-03" db="EMBL/GenBank/DDBJ databases">
        <title>Genomic Encyclopedia of Archaeal and Bacterial Type Strains, Phase II (KMG-II): from individual species to whole genera.</title>
        <authorList>
            <person name="Goeker M."/>
        </authorList>
    </citation>
    <scope>NUCLEOTIDE SEQUENCE [LARGE SCALE GENOMIC DNA]</scope>
    <source>
        <strain evidence="2 5">DSM 29956</strain>
    </source>
</reference>
<dbReference type="Gene3D" id="3.90.320.10">
    <property type="match status" value="1"/>
</dbReference>